<sequence length="313" mass="34662">MSRPRRPDALPLRDGVSASCAVVHGGPWASVLDFLCERLPVLPRAQWAARLAAGDVLNADGTPVDAQRTPTEGQRVFYYRQLDAEPDAPEDAQVLYQDEGLVVADKPHFMPVTPSGQFIQRSLLVRLKRALALPDLSPVHRIDRETAGLVVFAIKPNTRDAYQALFRDRRVDKLYEAVAPDLPTLTAPLTHTSRLERDPDRFFLSREVPGAPNSCSHIERAAALAGGNALYHLRPVTGQRHQLRLHMQALGAPIVGDAFYPTVLRGPGEPDDPAQPLQLLARELAFDDPVTGQRRLFRSRRQLQRARPAEALA</sequence>
<dbReference type="RefSeq" id="WP_147912841.1">
    <property type="nucleotide sequence ID" value="NZ_JBHUEJ010000004.1"/>
</dbReference>
<dbReference type="InterPro" id="IPR050188">
    <property type="entry name" value="RluA_PseudoU_synthase"/>
</dbReference>
<reference evidence="3" key="1">
    <citation type="journal article" date="2019" name="Int. J. Syst. Evol. Microbiol.">
        <title>The Global Catalogue of Microorganisms (GCM) 10K type strain sequencing project: providing services to taxonomists for standard genome sequencing and annotation.</title>
        <authorList>
            <consortium name="The Broad Institute Genomics Platform"/>
            <consortium name="The Broad Institute Genome Sequencing Center for Infectious Disease"/>
            <person name="Wu L."/>
            <person name="Ma J."/>
        </authorList>
    </citation>
    <scope>NUCLEOTIDE SEQUENCE [LARGE SCALE GENOMIC DNA]</scope>
    <source>
        <strain evidence="3">LMG 29247</strain>
    </source>
</reference>
<evidence type="ECO:0000313" key="2">
    <source>
        <dbReference type="EMBL" id="MFD1709327.1"/>
    </source>
</evidence>
<comment type="caution">
    <text evidence="2">The sequence shown here is derived from an EMBL/GenBank/DDBJ whole genome shotgun (WGS) entry which is preliminary data.</text>
</comment>
<feature type="domain" description="Pseudouridine synthase RsuA/RluA-like" evidence="1">
    <location>
        <begin position="101"/>
        <end position="249"/>
    </location>
</feature>
<evidence type="ECO:0000313" key="3">
    <source>
        <dbReference type="Proteomes" id="UP001597304"/>
    </source>
</evidence>
<dbReference type="InterPro" id="IPR006224">
    <property type="entry name" value="PsdUridine_synth_RluA-like_CS"/>
</dbReference>
<dbReference type="Gene3D" id="3.30.2350.10">
    <property type="entry name" value="Pseudouridine synthase"/>
    <property type="match status" value="1"/>
</dbReference>
<dbReference type="Proteomes" id="UP001597304">
    <property type="component" value="Unassembled WGS sequence"/>
</dbReference>
<gene>
    <name evidence="2" type="ORF">ACFSF0_01795</name>
</gene>
<dbReference type="PANTHER" id="PTHR21600:SF84">
    <property type="entry name" value="PSEUDOURIDINE SYNTHASE RSUA_RLUA-LIKE DOMAIN-CONTAINING PROTEIN"/>
    <property type="match status" value="1"/>
</dbReference>
<evidence type="ECO:0000259" key="1">
    <source>
        <dbReference type="Pfam" id="PF00849"/>
    </source>
</evidence>
<dbReference type="InterPro" id="IPR006145">
    <property type="entry name" value="PsdUridine_synth_RsuA/RluA"/>
</dbReference>
<dbReference type="PROSITE" id="PS01129">
    <property type="entry name" value="PSI_RLU"/>
    <property type="match status" value="1"/>
</dbReference>
<dbReference type="EMBL" id="JBHUEJ010000004">
    <property type="protein sequence ID" value="MFD1709327.1"/>
    <property type="molecule type" value="Genomic_DNA"/>
</dbReference>
<dbReference type="SUPFAM" id="SSF55120">
    <property type="entry name" value="Pseudouridine synthase"/>
    <property type="match status" value="1"/>
</dbReference>
<dbReference type="Pfam" id="PF00849">
    <property type="entry name" value="PseudoU_synth_2"/>
    <property type="match status" value="1"/>
</dbReference>
<organism evidence="2 3">
    <name type="scientific">Ottowia flava</name>
    <dbReference type="NCBI Taxonomy" id="2675430"/>
    <lineage>
        <taxon>Bacteria</taxon>
        <taxon>Pseudomonadati</taxon>
        <taxon>Pseudomonadota</taxon>
        <taxon>Betaproteobacteria</taxon>
        <taxon>Burkholderiales</taxon>
        <taxon>Comamonadaceae</taxon>
        <taxon>Ottowia</taxon>
    </lineage>
</organism>
<dbReference type="InterPro" id="IPR020103">
    <property type="entry name" value="PsdUridine_synth_cat_dom_sf"/>
</dbReference>
<name>A0ABW4KN90_9BURK</name>
<proteinExistence type="predicted"/>
<dbReference type="PANTHER" id="PTHR21600">
    <property type="entry name" value="MITOCHONDRIAL RNA PSEUDOURIDINE SYNTHASE"/>
    <property type="match status" value="1"/>
</dbReference>
<keyword evidence="3" id="KW-1185">Reference proteome</keyword>
<accession>A0ABW4KN90</accession>
<protein>
    <submittedName>
        <fullName evidence="2">Pseudouridine synthase</fullName>
    </submittedName>
</protein>